<organism evidence="7 8">
    <name type="scientific">Thiosulfativibrio zosterae</name>
    <dbReference type="NCBI Taxonomy" id="2675053"/>
    <lineage>
        <taxon>Bacteria</taxon>
        <taxon>Pseudomonadati</taxon>
        <taxon>Pseudomonadota</taxon>
        <taxon>Gammaproteobacteria</taxon>
        <taxon>Thiotrichales</taxon>
        <taxon>Piscirickettsiaceae</taxon>
        <taxon>Thiosulfativibrio</taxon>
    </lineage>
</organism>
<sequence>MDNYFLYLLITIITIASPGPGVLLTLTNALRYGFRGSLAGIFGIAAGIFVVAVLSATSIALVLSTSPIAFTVLKYLGAAYLMYLGFRLWQSQPQYRVTQTVVDKTHRLRFVEGVGITVLNPKPIFFFMAVFPQFIAVTDSALDPLWQFWFLVLTYCVLVVVIHSLYAVMAKLARASLASEHGSYWVSKTSAVFHILLGLGLALAT</sequence>
<evidence type="ECO:0000313" key="7">
    <source>
        <dbReference type="EMBL" id="BBP43254.1"/>
    </source>
</evidence>
<evidence type="ECO:0000256" key="1">
    <source>
        <dbReference type="ARBA" id="ARBA00004651"/>
    </source>
</evidence>
<gene>
    <name evidence="7" type="primary">rhtB_1</name>
    <name evidence="7" type="ORF">THMIRHAT_10000</name>
</gene>
<keyword evidence="5 6" id="KW-0472">Membrane</keyword>
<keyword evidence="2" id="KW-1003">Cell membrane</keyword>
<feature type="transmembrane region" description="Helical" evidence="6">
    <location>
        <begin position="110"/>
        <end position="136"/>
    </location>
</feature>
<dbReference type="PANTHER" id="PTHR30086:SF20">
    <property type="entry name" value="ARGININE EXPORTER PROTEIN ARGO-RELATED"/>
    <property type="match status" value="1"/>
</dbReference>
<dbReference type="Proteomes" id="UP000501466">
    <property type="component" value="Chromosome"/>
</dbReference>
<feature type="transmembrane region" description="Helical" evidence="6">
    <location>
        <begin position="6"/>
        <end position="26"/>
    </location>
</feature>
<name>A0A6F8PMI2_9GAMM</name>
<feature type="transmembrane region" description="Helical" evidence="6">
    <location>
        <begin position="185"/>
        <end position="204"/>
    </location>
</feature>
<accession>A0A6F8PMI2</accession>
<evidence type="ECO:0000256" key="5">
    <source>
        <dbReference type="ARBA" id="ARBA00023136"/>
    </source>
</evidence>
<dbReference type="InterPro" id="IPR001123">
    <property type="entry name" value="LeuE-type"/>
</dbReference>
<dbReference type="RefSeq" id="WP_173291075.1">
    <property type="nucleotide sequence ID" value="NZ_AP021888.1"/>
</dbReference>
<evidence type="ECO:0000313" key="8">
    <source>
        <dbReference type="Proteomes" id="UP000501466"/>
    </source>
</evidence>
<dbReference type="AlphaFoldDB" id="A0A6F8PMI2"/>
<feature type="transmembrane region" description="Helical" evidence="6">
    <location>
        <begin position="38"/>
        <end position="62"/>
    </location>
</feature>
<dbReference type="PIRSF" id="PIRSF006324">
    <property type="entry name" value="LeuE"/>
    <property type="match status" value="1"/>
</dbReference>
<dbReference type="EMBL" id="AP021888">
    <property type="protein sequence ID" value="BBP43254.1"/>
    <property type="molecule type" value="Genomic_DNA"/>
</dbReference>
<evidence type="ECO:0000256" key="6">
    <source>
        <dbReference type="SAM" id="Phobius"/>
    </source>
</evidence>
<reference evidence="8" key="1">
    <citation type="submission" date="2019-11" db="EMBL/GenBank/DDBJ databases">
        <title>Isolation and characterization of two novel species in the genus Thiomicrorhabdus.</title>
        <authorList>
            <person name="Mochizuki J."/>
            <person name="Kojima H."/>
            <person name="Fukui M."/>
        </authorList>
    </citation>
    <scope>NUCLEOTIDE SEQUENCE [LARGE SCALE GENOMIC DNA]</scope>
    <source>
        <strain evidence="8">AkT22</strain>
    </source>
</reference>
<keyword evidence="4 6" id="KW-1133">Transmembrane helix</keyword>
<dbReference type="PANTHER" id="PTHR30086">
    <property type="entry name" value="ARGININE EXPORTER PROTEIN ARGO"/>
    <property type="match status" value="1"/>
</dbReference>
<keyword evidence="3 6" id="KW-0812">Transmembrane</keyword>
<evidence type="ECO:0000256" key="2">
    <source>
        <dbReference type="ARBA" id="ARBA00022475"/>
    </source>
</evidence>
<dbReference type="GO" id="GO:0005886">
    <property type="term" value="C:plasma membrane"/>
    <property type="evidence" value="ECO:0007669"/>
    <property type="project" value="UniProtKB-SubCell"/>
</dbReference>
<feature type="transmembrane region" description="Helical" evidence="6">
    <location>
        <begin position="148"/>
        <end position="173"/>
    </location>
</feature>
<keyword evidence="8" id="KW-1185">Reference proteome</keyword>
<feature type="transmembrane region" description="Helical" evidence="6">
    <location>
        <begin position="68"/>
        <end position="89"/>
    </location>
</feature>
<proteinExistence type="predicted"/>
<dbReference type="Pfam" id="PF01810">
    <property type="entry name" value="LysE"/>
    <property type="match status" value="1"/>
</dbReference>
<evidence type="ECO:0000256" key="3">
    <source>
        <dbReference type="ARBA" id="ARBA00022692"/>
    </source>
</evidence>
<evidence type="ECO:0000256" key="4">
    <source>
        <dbReference type="ARBA" id="ARBA00022989"/>
    </source>
</evidence>
<protein>
    <submittedName>
        <fullName evidence="7">Amino acid transporter LysE</fullName>
    </submittedName>
</protein>
<dbReference type="KEGG" id="tzo:THMIRHAT_10000"/>
<dbReference type="GO" id="GO:0015171">
    <property type="term" value="F:amino acid transmembrane transporter activity"/>
    <property type="evidence" value="ECO:0007669"/>
    <property type="project" value="TreeGrafter"/>
</dbReference>
<comment type="subcellular location">
    <subcellularLocation>
        <location evidence="1">Cell membrane</location>
        <topology evidence="1">Multi-pass membrane protein</topology>
    </subcellularLocation>
</comment>